<comment type="caution">
    <text evidence="2">The sequence shown here is derived from an EMBL/GenBank/DDBJ whole genome shotgun (WGS) entry which is preliminary data.</text>
</comment>
<evidence type="ECO:0000313" key="3">
    <source>
        <dbReference type="Proteomes" id="UP001156441"/>
    </source>
</evidence>
<dbReference type="EMBL" id="JAFFZE010000006">
    <property type="protein sequence ID" value="MCT2583035.1"/>
    <property type="molecule type" value="Genomic_DNA"/>
</dbReference>
<proteinExistence type="predicted"/>
<feature type="region of interest" description="Disordered" evidence="1">
    <location>
        <begin position="62"/>
        <end position="114"/>
    </location>
</feature>
<protein>
    <submittedName>
        <fullName evidence="2">Helix-turn-helix domain-containing protein</fullName>
    </submittedName>
</protein>
<organism evidence="2 3">
    <name type="scientific">Actinophytocola gossypii</name>
    <dbReference type="NCBI Taxonomy" id="2812003"/>
    <lineage>
        <taxon>Bacteria</taxon>
        <taxon>Bacillati</taxon>
        <taxon>Actinomycetota</taxon>
        <taxon>Actinomycetes</taxon>
        <taxon>Pseudonocardiales</taxon>
        <taxon>Pseudonocardiaceae</taxon>
    </lineage>
</organism>
<dbReference type="SUPFAM" id="SSF47413">
    <property type="entry name" value="lambda repressor-like DNA-binding domains"/>
    <property type="match status" value="1"/>
</dbReference>
<dbReference type="Gene3D" id="1.10.260.40">
    <property type="entry name" value="lambda repressor-like DNA-binding domains"/>
    <property type="match status" value="1"/>
</dbReference>
<evidence type="ECO:0000256" key="1">
    <source>
        <dbReference type="SAM" id="MobiDB-lite"/>
    </source>
</evidence>
<sequence>MARNAGVGGRGLGMELCRLRERSGRNLERVGGVLGRSANTLSRLERGVRPDITPAEVSALLAAMGHRRRRPRPGPADGPSSRPRSRYEGRLRRGSGAASADRRSTASRWHVPAT</sequence>
<dbReference type="Proteomes" id="UP001156441">
    <property type="component" value="Unassembled WGS sequence"/>
</dbReference>
<reference evidence="2 3" key="1">
    <citation type="submission" date="2021-02" db="EMBL/GenBank/DDBJ databases">
        <title>Actinophytocola xerophila sp. nov., isolated from soil of cotton cropping field.</title>
        <authorList>
            <person name="Huang R."/>
            <person name="Chen X."/>
            <person name="Ge X."/>
            <person name="Liu W."/>
        </authorList>
    </citation>
    <scope>NUCLEOTIDE SEQUENCE [LARGE SCALE GENOMIC DNA]</scope>
    <source>
        <strain evidence="2 3">S1-96</strain>
    </source>
</reference>
<accession>A0ABT2J590</accession>
<dbReference type="InterPro" id="IPR010982">
    <property type="entry name" value="Lambda_DNA-bd_dom_sf"/>
</dbReference>
<gene>
    <name evidence="2" type="ORF">JT362_07895</name>
</gene>
<name>A0ABT2J590_9PSEU</name>
<keyword evidence="3" id="KW-1185">Reference proteome</keyword>
<evidence type="ECO:0000313" key="2">
    <source>
        <dbReference type="EMBL" id="MCT2583035.1"/>
    </source>
</evidence>
<dbReference type="Pfam" id="PF13560">
    <property type="entry name" value="HTH_31"/>
    <property type="match status" value="1"/>
</dbReference>